<dbReference type="SUPFAM" id="SSF56994">
    <property type="entry name" value="Insulin-like"/>
    <property type="match status" value="1"/>
</dbReference>
<name>A0AAQ4DBF3_AMBAM</name>
<dbReference type="Gene3D" id="1.10.100.10">
    <property type="entry name" value="Insulin-like"/>
    <property type="match status" value="1"/>
</dbReference>
<dbReference type="Pfam" id="PF00049">
    <property type="entry name" value="Insulin"/>
    <property type="match status" value="1"/>
</dbReference>
<dbReference type="GO" id="GO:0005179">
    <property type="term" value="F:hormone activity"/>
    <property type="evidence" value="ECO:0007669"/>
    <property type="project" value="InterPro"/>
</dbReference>
<keyword evidence="3" id="KW-0732">Signal</keyword>
<dbReference type="AlphaFoldDB" id="A0AAQ4DBF3"/>
<evidence type="ECO:0000256" key="2">
    <source>
        <dbReference type="ARBA" id="ARBA00022685"/>
    </source>
</evidence>
<keyword evidence="2" id="KW-0165">Cleavage on pair of basic residues</keyword>
<comment type="similarity">
    <text evidence="1">Belongs to the insulin family.</text>
</comment>
<dbReference type="EMBL" id="JARKHS020032593">
    <property type="protein sequence ID" value="KAK8759793.1"/>
    <property type="molecule type" value="Genomic_DNA"/>
</dbReference>
<gene>
    <name evidence="6" type="ORF">V5799_028940</name>
</gene>
<organism evidence="6 7">
    <name type="scientific">Amblyomma americanum</name>
    <name type="common">Lone star tick</name>
    <dbReference type="NCBI Taxonomy" id="6943"/>
    <lineage>
        <taxon>Eukaryota</taxon>
        <taxon>Metazoa</taxon>
        <taxon>Ecdysozoa</taxon>
        <taxon>Arthropoda</taxon>
        <taxon>Chelicerata</taxon>
        <taxon>Arachnida</taxon>
        <taxon>Acari</taxon>
        <taxon>Parasitiformes</taxon>
        <taxon>Ixodida</taxon>
        <taxon>Ixodoidea</taxon>
        <taxon>Ixodidae</taxon>
        <taxon>Amblyomminae</taxon>
        <taxon>Amblyomma</taxon>
    </lineage>
</organism>
<feature type="region of interest" description="Disordered" evidence="4">
    <location>
        <begin position="27"/>
        <end position="48"/>
    </location>
</feature>
<dbReference type="InterPro" id="IPR036438">
    <property type="entry name" value="Insulin-like_sf"/>
</dbReference>
<reference evidence="6 7" key="1">
    <citation type="journal article" date="2023" name="Arcadia Sci">
        <title>De novo assembly of a long-read Amblyomma americanum tick genome.</title>
        <authorList>
            <person name="Chou S."/>
            <person name="Poskanzer K.E."/>
            <person name="Rollins M."/>
            <person name="Thuy-Boun P.S."/>
        </authorList>
    </citation>
    <scope>NUCLEOTIDE SEQUENCE [LARGE SCALE GENOMIC DNA]</scope>
    <source>
        <strain evidence="6">F_SG_1</strain>
        <tissue evidence="6">Salivary glands</tissue>
    </source>
</reference>
<dbReference type="GO" id="GO:0005576">
    <property type="term" value="C:extracellular region"/>
    <property type="evidence" value="ECO:0007669"/>
    <property type="project" value="InterPro"/>
</dbReference>
<keyword evidence="7" id="KW-1185">Reference proteome</keyword>
<feature type="region of interest" description="Disordered" evidence="4">
    <location>
        <begin position="114"/>
        <end position="203"/>
    </location>
</feature>
<evidence type="ECO:0000259" key="5">
    <source>
        <dbReference type="Pfam" id="PF00049"/>
    </source>
</evidence>
<comment type="caution">
    <text evidence="6">The sequence shown here is derived from an EMBL/GenBank/DDBJ whole genome shotgun (WGS) entry which is preliminary data.</text>
</comment>
<dbReference type="InterPro" id="IPR022353">
    <property type="entry name" value="Insulin_CS"/>
</dbReference>
<feature type="compositionally biased region" description="Low complexity" evidence="4">
    <location>
        <begin position="114"/>
        <end position="134"/>
    </location>
</feature>
<proteinExistence type="inferred from homology"/>
<dbReference type="InterPro" id="IPR016179">
    <property type="entry name" value="Insulin-like"/>
</dbReference>
<evidence type="ECO:0000256" key="4">
    <source>
        <dbReference type="SAM" id="MobiDB-lite"/>
    </source>
</evidence>
<dbReference type="PROSITE" id="PS00262">
    <property type="entry name" value="INSULIN"/>
    <property type="match status" value="1"/>
</dbReference>
<sequence length="255" mass="26996">MQYIAPSVHSIGCGISTARRPFIIYRPSPQRRDGATAQGGAGEEESGTSAEVVVTTAAPEPAIPSARHYSSSGSGGIVDECCRKACSFSTLASYCALPSEGSSLEAFNLVATAGSASSSSLTSSSTSSEGGDSSMQRDQGSSALLRQQQQRPEPPTTTPPPRIASPSRLQTAHEVNREHNEVDNANPHNRLGMSSGSRHTTGRMLLPSMPFLTSPEDDTPFASRAGIGTFSRHRPYFYVVQAAFNEDAEDERLDA</sequence>
<dbReference type="Proteomes" id="UP001321473">
    <property type="component" value="Unassembled WGS sequence"/>
</dbReference>
<feature type="domain" description="Insulin-like" evidence="5">
    <location>
        <begin position="69"/>
        <end position="95"/>
    </location>
</feature>
<dbReference type="CDD" id="cd04366">
    <property type="entry name" value="IlGF_insulin_bombyxin_like"/>
    <property type="match status" value="1"/>
</dbReference>
<feature type="compositionally biased region" description="Pro residues" evidence="4">
    <location>
        <begin position="152"/>
        <end position="163"/>
    </location>
</feature>
<protein>
    <recommendedName>
        <fullName evidence="5">Insulin-like domain-containing protein</fullName>
    </recommendedName>
</protein>
<evidence type="ECO:0000256" key="1">
    <source>
        <dbReference type="ARBA" id="ARBA00009034"/>
    </source>
</evidence>
<evidence type="ECO:0000256" key="3">
    <source>
        <dbReference type="ARBA" id="ARBA00022729"/>
    </source>
</evidence>
<accession>A0AAQ4DBF3</accession>
<evidence type="ECO:0000313" key="6">
    <source>
        <dbReference type="EMBL" id="KAK8759793.1"/>
    </source>
</evidence>
<evidence type="ECO:0000313" key="7">
    <source>
        <dbReference type="Proteomes" id="UP001321473"/>
    </source>
</evidence>
<feature type="compositionally biased region" description="Polar residues" evidence="4">
    <location>
        <begin position="136"/>
        <end position="145"/>
    </location>
</feature>